<dbReference type="EMBL" id="CP024770">
    <property type="protein sequence ID" value="QGY33276.1"/>
    <property type="molecule type" value="Genomic_DNA"/>
</dbReference>
<sequence length="154" mass="18433">MTGWYSYQSRIDHSEQPVTINNTLSPDMTINYVRAMVWYHSRGKLQELRSILMADDLTQKERIEIRIKNMLQHRSSAYVREFNSLNTPVRNLGNWYQDNFDFNDFLQDVYAIVFDEKLNVDEKIRNITDVMEEYQNIASRKLIDKLTEEGVYHE</sequence>
<dbReference type="Proteomes" id="UP000502005">
    <property type="component" value="Plasmid pNE1B"/>
</dbReference>
<geneLocation type="plasmid" evidence="2">
    <name>pne1b</name>
</geneLocation>
<organism evidence="1 2">
    <name type="scientific">Pantoea cypripedii</name>
    <name type="common">Pectobacterium cypripedii</name>
    <name type="synonym">Erwinia cypripedii</name>
    <dbReference type="NCBI Taxonomy" id="55209"/>
    <lineage>
        <taxon>Bacteria</taxon>
        <taxon>Pseudomonadati</taxon>
        <taxon>Pseudomonadota</taxon>
        <taxon>Gammaproteobacteria</taxon>
        <taxon>Enterobacterales</taxon>
        <taxon>Erwiniaceae</taxon>
        <taxon>Pantoea</taxon>
    </lineage>
</organism>
<proteinExistence type="predicted"/>
<keyword evidence="1" id="KW-0614">Plasmid</keyword>
<protein>
    <submittedName>
        <fullName evidence="1">Uncharacterized protein</fullName>
    </submittedName>
</protein>
<name>A0A6B9GIA7_PANCY</name>
<gene>
    <name evidence="1" type="ORF">CUN67_26725</name>
</gene>
<evidence type="ECO:0000313" key="2">
    <source>
        <dbReference type="Proteomes" id="UP000502005"/>
    </source>
</evidence>
<reference evidence="1 2" key="1">
    <citation type="submission" date="2017-11" db="EMBL/GenBank/DDBJ databases">
        <title>Genome sequence of Pantoea cypripedii NE1.</title>
        <authorList>
            <person name="Nascimento F.X."/>
        </authorList>
    </citation>
    <scope>NUCLEOTIDE SEQUENCE [LARGE SCALE GENOMIC DNA]</scope>
    <source>
        <strain evidence="1 2">NE1</strain>
        <plasmid evidence="2">pne1b</plasmid>
    </source>
</reference>
<accession>A0A6B9GIA7</accession>
<dbReference type="AlphaFoldDB" id="A0A6B9GIA7"/>
<evidence type="ECO:0000313" key="1">
    <source>
        <dbReference type="EMBL" id="QGY33276.1"/>
    </source>
</evidence>